<dbReference type="InterPro" id="IPR040758">
    <property type="entry name" value="PrmC_N"/>
</dbReference>
<evidence type="ECO:0000256" key="1">
    <source>
        <dbReference type="ARBA" id="ARBA00022603"/>
    </source>
</evidence>
<dbReference type="SUPFAM" id="SSF53335">
    <property type="entry name" value="S-adenosyl-L-methionine-dependent methyltransferases"/>
    <property type="match status" value="1"/>
</dbReference>
<dbReference type="GO" id="GO:0032259">
    <property type="term" value="P:methylation"/>
    <property type="evidence" value="ECO:0007669"/>
    <property type="project" value="UniProtKB-KW"/>
</dbReference>
<evidence type="ECO:0000313" key="8">
    <source>
        <dbReference type="Proteomes" id="UP000037267"/>
    </source>
</evidence>
<sequence>MVGEFTINTLLQKGIDILGEGDYFNPLLDAQLLLCHVLNVDKLYIYTHKNDKIDVEYVDKFLNLIEKRKERYPLQYILGKQEFMGLDFYVEEGVLIPRPDTEILIEKVIEIVNEGYFKEKEVINIIDIGTGSGAISLSLVHYIKNAFVYSVDISDIPIKVASINAERLGLTDKIKFLKGDLFFPLKDLGLYNKIDIIVSNPPYIPSREISGLQKEVSEFEPRLALDGGEDGLYFYRKITDDSLDYLSNDGILAYEIGHDQGKEVEKLLSEKDIFKCTEIVKDLAGHDRVVIGYKK</sequence>
<dbReference type="STRING" id="1503.CLPU_2c01860"/>
<reference evidence="8" key="1">
    <citation type="submission" date="2015-07" db="EMBL/GenBank/DDBJ databases">
        <title>Draft genome sequence of the purine-degrading Gottschalkia purinilyticum DSM 1384 (formerly Clostridium purinilyticum).</title>
        <authorList>
            <person name="Poehlein A."/>
            <person name="Schiel-Bengelsdorf B."/>
            <person name="Bengelsdorf F.R."/>
            <person name="Daniel R."/>
            <person name="Duerre P."/>
        </authorList>
    </citation>
    <scope>NUCLEOTIDE SEQUENCE [LARGE SCALE GENOMIC DNA]</scope>
    <source>
        <strain evidence="8">DSM 1384</strain>
    </source>
</reference>
<dbReference type="InterPro" id="IPR050320">
    <property type="entry name" value="N5-glutamine_MTase"/>
</dbReference>
<dbReference type="CDD" id="cd02440">
    <property type="entry name" value="AdoMet_MTases"/>
    <property type="match status" value="1"/>
</dbReference>
<gene>
    <name evidence="4 7" type="primary">prmC</name>
    <name evidence="7" type="ORF">CLPU_2c01860</name>
</gene>
<evidence type="ECO:0000256" key="4">
    <source>
        <dbReference type="HAMAP-Rule" id="MF_02126"/>
    </source>
</evidence>
<dbReference type="PROSITE" id="PS00092">
    <property type="entry name" value="N6_MTASE"/>
    <property type="match status" value="1"/>
</dbReference>
<dbReference type="NCBIfam" id="TIGR00536">
    <property type="entry name" value="hemK_fam"/>
    <property type="match status" value="1"/>
</dbReference>
<dbReference type="PATRIC" id="fig|1503.3.peg.1682"/>
<comment type="function">
    <text evidence="4">Methylates the class 1 translation termination release factors RF1/PrfA and RF2/PrfB on the glutamine residue of the universally conserved GGQ motif.</text>
</comment>
<dbReference type="InterPro" id="IPR002052">
    <property type="entry name" value="DNA_methylase_N6_adenine_CS"/>
</dbReference>
<comment type="caution">
    <text evidence="4">Lacks conserved residue(s) required for the propagation of feature annotation.</text>
</comment>
<dbReference type="Gene3D" id="1.10.8.10">
    <property type="entry name" value="DNA helicase RuvA subunit, C-terminal domain"/>
    <property type="match status" value="1"/>
</dbReference>
<dbReference type="RefSeq" id="WP_050354117.1">
    <property type="nucleotide sequence ID" value="NZ_LGSS01000002.1"/>
</dbReference>
<dbReference type="AlphaFoldDB" id="A0A0L0WE36"/>
<dbReference type="Pfam" id="PF17827">
    <property type="entry name" value="PrmC_N"/>
    <property type="match status" value="1"/>
</dbReference>
<keyword evidence="3 4" id="KW-0949">S-adenosyl-L-methionine</keyword>
<evidence type="ECO:0000259" key="5">
    <source>
        <dbReference type="Pfam" id="PF13847"/>
    </source>
</evidence>
<dbReference type="InterPro" id="IPR025714">
    <property type="entry name" value="Methyltranfer_dom"/>
</dbReference>
<comment type="caution">
    <text evidence="7">The sequence shown here is derived from an EMBL/GenBank/DDBJ whole genome shotgun (WGS) entry which is preliminary data.</text>
</comment>
<keyword evidence="8" id="KW-1185">Reference proteome</keyword>
<feature type="binding site" evidence="4">
    <location>
        <begin position="129"/>
        <end position="133"/>
    </location>
    <ligand>
        <name>S-adenosyl-L-methionine</name>
        <dbReference type="ChEBI" id="CHEBI:59789"/>
    </ligand>
</feature>
<dbReference type="PANTHER" id="PTHR18895:SF74">
    <property type="entry name" value="MTRF1L RELEASE FACTOR GLUTAMINE METHYLTRANSFERASE"/>
    <property type="match status" value="1"/>
</dbReference>
<evidence type="ECO:0000256" key="3">
    <source>
        <dbReference type="ARBA" id="ARBA00022691"/>
    </source>
</evidence>
<dbReference type="EMBL" id="LGSS01000002">
    <property type="protein sequence ID" value="KNF09734.1"/>
    <property type="molecule type" value="Genomic_DNA"/>
</dbReference>
<dbReference type="InterPro" id="IPR004556">
    <property type="entry name" value="HemK-like"/>
</dbReference>
<name>A0A0L0WE36_GOTPU</name>
<feature type="binding site" evidence="4">
    <location>
        <position position="200"/>
    </location>
    <ligand>
        <name>S-adenosyl-L-methionine</name>
        <dbReference type="ChEBI" id="CHEBI:59789"/>
    </ligand>
</feature>
<keyword evidence="2 4" id="KW-0808">Transferase</keyword>
<dbReference type="NCBIfam" id="TIGR03534">
    <property type="entry name" value="RF_mod_PrmC"/>
    <property type="match status" value="1"/>
</dbReference>
<keyword evidence="1 4" id="KW-0489">Methyltransferase</keyword>
<comment type="similarity">
    <text evidence="4">Belongs to the protein N5-glutamine methyltransferase family. PrmC subfamily.</text>
</comment>
<dbReference type="InterPro" id="IPR029063">
    <property type="entry name" value="SAM-dependent_MTases_sf"/>
</dbReference>
<evidence type="ECO:0000313" key="7">
    <source>
        <dbReference type="EMBL" id="KNF09734.1"/>
    </source>
</evidence>
<comment type="catalytic activity">
    <reaction evidence="4">
        <text>L-glutaminyl-[peptide chain release factor] + S-adenosyl-L-methionine = N(5)-methyl-L-glutaminyl-[peptide chain release factor] + S-adenosyl-L-homocysteine + H(+)</text>
        <dbReference type="Rhea" id="RHEA:42896"/>
        <dbReference type="Rhea" id="RHEA-COMP:10271"/>
        <dbReference type="Rhea" id="RHEA-COMP:10272"/>
        <dbReference type="ChEBI" id="CHEBI:15378"/>
        <dbReference type="ChEBI" id="CHEBI:30011"/>
        <dbReference type="ChEBI" id="CHEBI:57856"/>
        <dbReference type="ChEBI" id="CHEBI:59789"/>
        <dbReference type="ChEBI" id="CHEBI:61891"/>
        <dbReference type="EC" id="2.1.1.297"/>
    </reaction>
</comment>
<dbReference type="InterPro" id="IPR019874">
    <property type="entry name" value="RF_methyltr_PrmC"/>
</dbReference>
<evidence type="ECO:0000259" key="6">
    <source>
        <dbReference type="Pfam" id="PF17827"/>
    </source>
</evidence>
<evidence type="ECO:0000256" key="2">
    <source>
        <dbReference type="ARBA" id="ARBA00022679"/>
    </source>
</evidence>
<dbReference type="Gene3D" id="3.40.50.150">
    <property type="entry name" value="Vaccinia Virus protein VP39"/>
    <property type="match status" value="1"/>
</dbReference>
<feature type="binding site" evidence="4">
    <location>
        <position position="152"/>
    </location>
    <ligand>
        <name>S-adenosyl-L-methionine</name>
        <dbReference type="ChEBI" id="CHEBI:59789"/>
    </ligand>
</feature>
<dbReference type="GO" id="GO:0003676">
    <property type="term" value="F:nucleic acid binding"/>
    <property type="evidence" value="ECO:0007669"/>
    <property type="project" value="InterPro"/>
</dbReference>
<dbReference type="Proteomes" id="UP000037267">
    <property type="component" value="Unassembled WGS sequence"/>
</dbReference>
<accession>A0A0L0WE36</accession>
<protein>
    <recommendedName>
        <fullName evidence="4">Release factor glutamine methyltransferase</fullName>
        <shortName evidence="4">RF MTase</shortName>
        <ecNumber evidence="4">2.1.1.297</ecNumber>
    </recommendedName>
    <alternativeName>
        <fullName evidence="4">N5-glutamine methyltransferase PrmC</fullName>
    </alternativeName>
    <alternativeName>
        <fullName evidence="4">Protein-(glutamine-N5) MTase PrmC</fullName>
    </alternativeName>
    <alternativeName>
        <fullName evidence="4">Protein-glutamine N-methyltransferase PrmC</fullName>
    </alternativeName>
</protein>
<feature type="domain" description="Methyltransferase" evidence="5">
    <location>
        <begin position="123"/>
        <end position="200"/>
    </location>
</feature>
<dbReference type="EC" id="2.1.1.297" evidence="4"/>
<feature type="binding site" evidence="4">
    <location>
        <begin position="200"/>
        <end position="203"/>
    </location>
    <ligand>
        <name>substrate</name>
    </ligand>
</feature>
<feature type="domain" description="Release factor glutamine methyltransferase N-terminal" evidence="6">
    <location>
        <begin position="10"/>
        <end position="79"/>
    </location>
</feature>
<organism evidence="7 8">
    <name type="scientific">Gottschalkia purinilytica</name>
    <name type="common">Clostridium purinilyticum</name>
    <dbReference type="NCBI Taxonomy" id="1503"/>
    <lineage>
        <taxon>Bacteria</taxon>
        <taxon>Bacillati</taxon>
        <taxon>Bacillota</taxon>
        <taxon>Tissierellia</taxon>
        <taxon>Tissierellales</taxon>
        <taxon>Gottschalkiaceae</taxon>
        <taxon>Gottschalkia</taxon>
    </lineage>
</organism>
<dbReference type="PANTHER" id="PTHR18895">
    <property type="entry name" value="HEMK METHYLTRANSFERASE"/>
    <property type="match status" value="1"/>
</dbReference>
<proteinExistence type="inferred from homology"/>
<dbReference type="GO" id="GO:0102559">
    <property type="term" value="F:peptide chain release factor N(5)-glutamine methyltransferase activity"/>
    <property type="evidence" value="ECO:0007669"/>
    <property type="project" value="UniProtKB-EC"/>
</dbReference>
<dbReference type="Pfam" id="PF13847">
    <property type="entry name" value="Methyltransf_31"/>
    <property type="match status" value="1"/>
</dbReference>
<dbReference type="HAMAP" id="MF_02126">
    <property type="entry name" value="RF_methyltr_PrmC"/>
    <property type="match status" value="1"/>
</dbReference>